<accession>A0ABR0V517</accession>
<dbReference type="Pfam" id="PF07734">
    <property type="entry name" value="FBA_1"/>
    <property type="match status" value="1"/>
</dbReference>
<dbReference type="PANTHER" id="PTHR31672:SF10">
    <property type="entry name" value="F-BOX DOMAIN-CONTAINING PROTEIN"/>
    <property type="match status" value="1"/>
</dbReference>
<comment type="caution">
    <text evidence="2">The sequence shown here is derived from an EMBL/GenBank/DDBJ whole genome shotgun (WGS) entry which is preliminary data.</text>
</comment>
<evidence type="ECO:0000313" key="2">
    <source>
        <dbReference type="EMBL" id="KAK6129928.1"/>
    </source>
</evidence>
<proteinExistence type="predicted"/>
<keyword evidence="3" id="KW-1185">Reference proteome</keyword>
<reference evidence="2 3" key="1">
    <citation type="journal article" date="2021" name="Comput. Struct. Biotechnol. J.">
        <title>De novo genome assembly of the potent medicinal plant Rehmannia glutinosa using nanopore technology.</title>
        <authorList>
            <person name="Ma L."/>
            <person name="Dong C."/>
            <person name="Song C."/>
            <person name="Wang X."/>
            <person name="Zheng X."/>
            <person name="Niu Y."/>
            <person name="Chen S."/>
            <person name="Feng W."/>
        </authorList>
    </citation>
    <scope>NUCLEOTIDE SEQUENCE [LARGE SCALE GENOMIC DNA]</scope>
    <source>
        <strain evidence="2">DH-2019</strain>
    </source>
</reference>
<name>A0ABR0V517_REHGL</name>
<dbReference type="Proteomes" id="UP001318860">
    <property type="component" value="Unassembled WGS sequence"/>
</dbReference>
<evidence type="ECO:0000259" key="1">
    <source>
        <dbReference type="Pfam" id="PF07734"/>
    </source>
</evidence>
<protein>
    <recommendedName>
        <fullName evidence="1">F-box associated beta-propeller type 1 domain-containing protein</fullName>
    </recommendedName>
</protein>
<feature type="domain" description="F-box associated beta-propeller type 1" evidence="1">
    <location>
        <begin position="38"/>
        <end position="315"/>
    </location>
</feature>
<organism evidence="2 3">
    <name type="scientific">Rehmannia glutinosa</name>
    <name type="common">Chinese foxglove</name>
    <dbReference type="NCBI Taxonomy" id="99300"/>
    <lineage>
        <taxon>Eukaryota</taxon>
        <taxon>Viridiplantae</taxon>
        <taxon>Streptophyta</taxon>
        <taxon>Embryophyta</taxon>
        <taxon>Tracheophyta</taxon>
        <taxon>Spermatophyta</taxon>
        <taxon>Magnoliopsida</taxon>
        <taxon>eudicotyledons</taxon>
        <taxon>Gunneridae</taxon>
        <taxon>Pentapetalae</taxon>
        <taxon>asterids</taxon>
        <taxon>lamiids</taxon>
        <taxon>Lamiales</taxon>
        <taxon>Orobanchaceae</taxon>
        <taxon>Rehmannieae</taxon>
        <taxon>Rehmannia</taxon>
    </lineage>
</organism>
<dbReference type="PANTHER" id="PTHR31672">
    <property type="entry name" value="BNACNNG10540D PROTEIN"/>
    <property type="match status" value="1"/>
</dbReference>
<dbReference type="InterPro" id="IPR017451">
    <property type="entry name" value="F-box-assoc_interact_dom"/>
</dbReference>
<sequence length="330" mass="37307">MMLPGRDKSSEEFTLDADFVADCAEGTRRTSNLNNSSKIVGPVNGLICIYGMGLSERIALCNPCLRESETLPRSPTSCNISYEGYFFRCVGLGYDSVQKDVKIVQMINYFAMEEGEFTHGMLVDVYSRNAKTWRKLVCNVPNTWAMKSIAASHNNNGSFFHCLAWEQLRDPNDFCKRLVLSFDVRKEVFRTTLFPPCVYDGSDYGGRAKVRSKVLSTDNSLFLFVWEDGDKFLDRWVLNGLGNVGRWTRLSRVGPLLQVSKPVGFWKTNGLVLKYVKEKKLVIYDCSTGETRNIEIRETVLCYPKVVGYRGSLVSLAARVVVCPELVKKL</sequence>
<dbReference type="InterPro" id="IPR050796">
    <property type="entry name" value="SCF_F-box_component"/>
</dbReference>
<dbReference type="InterPro" id="IPR006527">
    <property type="entry name" value="F-box-assoc_dom_typ1"/>
</dbReference>
<dbReference type="NCBIfam" id="TIGR01640">
    <property type="entry name" value="F_box_assoc_1"/>
    <property type="match status" value="1"/>
</dbReference>
<dbReference type="EMBL" id="JABTTQ020001608">
    <property type="protein sequence ID" value="KAK6129928.1"/>
    <property type="molecule type" value="Genomic_DNA"/>
</dbReference>
<gene>
    <name evidence="2" type="ORF">DH2020_036322</name>
</gene>
<evidence type="ECO:0000313" key="3">
    <source>
        <dbReference type="Proteomes" id="UP001318860"/>
    </source>
</evidence>